<dbReference type="HOGENOM" id="CLU_114006_0_0_4"/>
<reference evidence="4 5" key="2">
    <citation type="journal article" date="2016" name="Appl. Microbiol. Biotechnol.">
        <title>Mutations improving production and secretion of extracellular lipase by Burkholderia glumae PG1.</title>
        <authorList>
            <person name="Knapp A."/>
            <person name="Voget S."/>
            <person name="Gao R."/>
            <person name="Zaburannyi N."/>
            <person name="Krysciak D."/>
            <person name="Breuer M."/>
            <person name="Hauer B."/>
            <person name="Streit W.R."/>
            <person name="Muller R."/>
            <person name="Daniel R."/>
            <person name="Jaeger K.E."/>
        </authorList>
    </citation>
    <scope>NUCLEOTIDE SEQUENCE [LARGE SCALE GENOMIC DNA]</scope>
    <source>
        <strain evidence="4 5">PG1</strain>
    </source>
</reference>
<feature type="region of interest" description="Disordered" evidence="1">
    <location>
        <begin position="174"/>
        <end position="193"/>
    </location>
</feature>
<dbReference type="EMBL" id="CP002581">
    <property type="protein sequence ID" value="AJK49243.1"/>
    <property type="molecule type" value="Genomic_DNA"/>
</dbReference>
<reference evidence="5" key="1">
    <citation type="submission" date="2011-03" db="EMBL/GenBank/DDBJ databases">
        <authorList>
            <person name="Voget S."/>
            <person name="Streit W.R."/>
            <person name="Jaeger K.E."/>
            <person name="Daniel R."/>
        </authorList>
    </citation>
    <scope>NUCLEOTIDE SEQUENCE [LARGE SCALE GENOMIC DNA]</scope>
    <source>
        <strain evidence="5">PG1</strain>
    </source>
</reference>
<keyword evidence="5" id="KW-1185">Reference proteome</keyword>
<name>A0A0B6S0R6_BURPL</name>
<accession>A0A0B6S0R6</accession>
<evidence type="ECO:0000313" key="4">
    <source>
        <dbReference type="EMBL" id="AJK49243.1"/>
    </source>
</evidence>
<dbReference type="Proteomes" id="UP000031838">
    <property type="component" value="Chromosome 2"/>
</dbReference>
<evidence type="ECO:0000256" key="2">
    <source>
        <dbReference type="SAM" id="Phobius"/>
    </source>
</evidence>
<dbReference type="PROSITE" id="PS50914">
    <property type="entry name" value="BON"/>
    <property type="match status" value="1"/>
</dbReference>
<organism evidence="4 5">
    <name type="scientific">Burkholderia plantarii</name>
    <dbReference type="NCBI Taxonomy" id="41899"/>
    <lineage>
        <taxon>Bacteria</taxon>
        <taxon>Pseudomonadati</taxon>
        <taxon>Pseudomonadota</taxon>
        <taxon>Betaproteobacteria</taxon>
        <taxon>Burkholderiales</taxon>
        <taxon>Burkholderiaceae</taxon>
        <taxon>Burkholderia</taxon>
    </lineage>
</organism>
<proteinExistence type="predicted"/>
<keyword evidence="2" id="KW-1133">Transmembrane helix</keyword>
<keyword evidence="2" id="KW-0472">Membrane</keyword>
<evidence type="ECO:0000259" key="3">
    <source>
        <dbReference type="PROSITE" id="PS50914"/>
    </source>
</evidence>
<evidence type="ECO:0000313" key="5">
    <source>
        <dbReference type="Proteomes" id="UP000031838"/>
    </source>
</evidence>
<gene>
    <name evidence="4" type="ORF">BGL_2c11650</name>
</gene>
<evidence type="ECO:0000256" key="1">
    <source>
        <dbReference type="SAM" id="MobiDB-lite"/>
    </source>
</evidence>
<protein>
    <submittedName>
        <fullName evidence="4">Transport-associated protein</fullName>
    </submittedName>
</protein>
<dbReference type="AlphaFoldDB" id="A0A0B6S0R6"/>
<dbReference type="KEGG" id="bgp:BGL_2c11650"/>
<keyword evidence="2" id="KW-0812">Transmembrane</keyword>
<feature type="domain" description="BON" evidence="3">
    <location>
        <begin position="110"/>
        <end position="176"/>
    </location>
</feature>
<dbReference type="InterPro" id="IPR007055">
    <property type="entry name" value="BON_dom"/>
</dbReference>
<dbReference type="Gene3D" id="3.30.1340.30">
    <property type="match status" value="1"/>
</dbReference>
<sequence length="193" mass="20565">MLLSGMVRVVRTAAYGANRHGAINLMKPLLNIAAAAACGAAAMYFLDPQAGRRRRAYVRDKAVEARHGVSDYASAGARRVAEQARGVAADLRAEWRDAGREGGHGVAVLEDARIVERIRAALALMASHPRDIEVGVEHGRAWLAGRIADDERRLVLDGVADVNGVRSVEDRFERREPAAGDDLLPGGGIGSAP</sequence>
<feature type="transmembrane region" description="Helical" evidence="2">
    <location>
        <begin position="29"/>
        <end position="46"/>
    </location>
</feature>